<dbReference type="GO" id="GO:0046872">
    <property type="term" value="F:metal ion binding"/>
    <property type="evidence" value="ECO:0007669"/>
    <property type="project" value="UniProtKB-KW"/>
</dbReference>
<protein>
    <submittedName>
        <fullName evidence="8">Radical SAM protein</fullName>
    </submittedName>
</protein>
<dbReference type="GO" id="GO:0051539">
    <property type="term" value="F:4 iron, 4 sulfur cluster binding"/>
    <property type="evidence" value="ECO:0007669"/>
    <property type="project" value="UniProtKB-KW"/>
</dbReference>
<evidence type="ECO:0000313" key="8">
    <source>
        <dbReference type="EMBL" id="PIR27484.1"/>
    </source>
</evidence>
<dbReference type="InterPro" id="IPR058240">
    <property type="entry name" value="rSAM_sf"/>
</dbReference>
<dbReference type="InterPro" id="IPR027596">
    <property type="entry name" value="AmmeMemoSam_rS"/>
</dbReference>
<gene>
    <name evidence="8" type="ORF">COV40_00600</name>
</gene>
<keyword evidence="5" id="KW-0408">Iron</keyword>
<dbReference type="SFLD" id="SFLDG01101">
    <property type="entry name" value="Uncharacterised_Radical_SAM_Su"/>
    <property type="match status" value="1"/>
</dbReference>
<comment type="caution">
    <text evidence="8">The sequence shown here is derived from an EMBL/GenBank/DDBJ whole genome shotgun (WGS) entry which is preliminary data.</text>
</comment>
<reference evidence="8 9" key="1">
    <citation type="submission" date="2017-09" db="EMBL/GenBank/DDBJ databases">
        <title>Depth-based differentiation of microbial function through sediment-hosted aquifers and enrichment of novel symbionts in the deep terrestrial subsurface.</title>
        <authorList>
            <person name="Probst A.J."/>
            <person name="Ladd B."/>
            <person name="Jarett J.K."/>
            <person name="Geller-Mcgrath D.E."/>
            <person name="Sieber C.M."/>
            <person name="Emerson J.B."/>
            <person name="Anantharaman K."/>
            <person name="Thomas B.C."/>
            <person name="Malmstrom R."/>
            <person name="Stieglmeier M."/>
            <person name="Klingl A."/>
            <person name="Woyke T."/>
            <person name="Ryan C.M."/>
            <person name="Banfield J.F."/>
        </authorList>
    </citation>
    <scope>NUCLEOTIDE SEQUENCE [LARGE SCALE GENOMIC DNA]</scope>
    <source>
        <strain evidence="8">CG11_big_fil_rev_8_21_14_0_20_42_15</strain>
    </source>
</reference>
<proteinExistence type="predicted"/>
<evidence type="ECO:0000256" key="1">
    <source>
        <dbReference type="ARBA" id="ARBA00001966"/>
    </source>
</evidence>
<dbReference type="SUPFAM" id="SSF102114">
    <property type="entry name" value="Radical SAM enzymes"/>
    <property type="match status" value="1"/>
</dbReference>
<evidence type="ECO:0000259" key="7">
    <source>
        <dbReference type="PROSITE" id="PS51918"/>
    </source>
</evidence>
<dbReference type="AlphaFoldDB" id="A0A2H0Q0L5"/>
<keyword evidence="2" id="KW-0004">4Fe-4S</keyword>
<dbReference type="Proteomes" id="UP000231154">
    <property type="component" value="Unassembled WGS sequence"/>
</dbReference>
<evidence type="ECO:0000256" key="5">
    <source>
        <dbReference type="ARBA" id="ARBA00023004"/>
    </source>
</evidence>
<comment type="cofactor">
    <cofactor evidence="1">
        <name>[4Fe-4S] cluster</name>
        <dbReference type="ChEBI" id="CHEBI:49883"/>
    </cofactor>
</comment>
<dbReference type="Gene3D" id="3.20.20.70">
    <property type="entry name" value="Aldolase class I"/>
    <property type="match status" value="1"/>
</dbReference>
<dbReference type="Pfam" id="PF04055">
    <property type="entry name" value="Radical_SAM"/>
    <property type="match status" value="1"/>
</dbReference>
<dbReference type="InterPro" id="IPR007197">
    <property type="entry name" value="rSAM"/>
</dbReference>
<dbReference type="GO" id="GO:0003824">
    <property type="term" value="F:catalytic activity"/>
    <property type="evidence" value="ECO:0007669"/>
    <property type="project" value="InterPro"/>
</dbReference>
<name>A0A2H0Q0L5_9BACT</name>
<keyword evidence="3" id="KW-0949">S-adenosyl-L-methionine</keyword>
<keyword evidence="4" id="KW-0479">Metal-binding</keyword>
<dbReference type="InterPro" id="IPR013785">
    <property type="entry name" value="Aldolase_TIM"/>
</dbReference>
<dbReference type="PANTHER" id="PTHR30352:SF5">
    <property type="entry name" value="PYRUVATE FORMATE-LYASE 1-ACTIVATING ENZYME"/>
    <property type="match status" value="1"/>
</dbReference>
<dbReference type="InterPro" id="IPR034457">
    <property type="entry name" value="Organic_radical-activating"/>
</dbReference>
<evidence type="ECO:0000256" key="2">
    <source>
        <dbReference type="ARBA" id="ARBA00022485"/>
    </source>
</evidence>
<dbReference type="EMBL" id="PCXF01000017">
    <property type="protein sequence ID" value="PIR27484.1"/>
    <property type="molecule type" value="Genomic_DNA"/>
</dbReference>
<dbReference type="SFLD" id="SFLDS00029">
    <property type="entry name" value="Radical_SAM"/>
    <property type="match status" value="1"/>
</dbReference>
<dbReference type="PROSITE" id="PS51918">
    <property type="entry name" value="RADICAL_SAM"/>
    <property type="match status" value="1"/>
</dbReference>
<sequence length="182" mass="20673">MLYKKLKDKSVRCLACAHYCQIAPDGFGICGTRQNQNGKLVSRVYGHVAAIHVDPIEKKPLYHFMPGSEILSIGTLGCNFRCPWCQNWDISQATKQRNKPKNWGQKISPEEIVELAKKYKTPAVAYTYNEPAIFIEFAHDTAKLAHRIGLKNVFVTNGYLSRESFEYIKPYLDAANVDLKSM</sequence>
<dbReference type="PANTHER" id="PTHR30352">
    <property type="entry name" value="PYRUVATE FORMATE-LYASE-ACTIVATING ENZYME"/>
    <property type="match status" value="1"/>
</dbReference>
<evidence type="ECO:0000256" key="6">
    <source>
        <dbReference type="ARBA" id="ARBA00023014"/>
    </source>
</evidence>
<evidence type="ECO:0000256" key="3">
    <source>
        <dbReference type="ARBA" id="ARBA00022691"/>
    </source>
</evidence>
<organism evidence="8 9">
    <name type="scientific">Candidatus Berkelbacteria bacterium CG11_big_fil_rev_8_21_14_0_20_42_15</name>
    <dbReference type="NCBI Taxonomy" id="1974517"/>
    <lineage>
        <taxon>Bacteria</taxon>
        <taxon>Candidatus Berkelbacteria</taxon>
    </lineage>
</organism>
<feature type="non-terminal residue" evidence="8">
    <location>
        <position position="182"/>
    </location>
</feature>
<evidence type="ECO:0000313" key="9">
    <source>
        <dbReference type="Proteomes" id="UP000231154"/>
    </source>
</evidence>
<accession>A0A2H0Q0L5</accession>
<evidence type="ECO:0000256" key="4">
    <source>
        <dbReference type="ARBA" id="ARBA00022723"/>
    </source>
</evidence>
<keyword evidence="6" id="KW-0411">Iron-sulfur</keyword>
<feature type="domain" description="Radical SAM core" evidence="7">
    <location>
        <begin position="63"/>
        <end position="182"/>
    </location>
</feature>